<organism evidence="1 2">
    <name type="scientific">Populus alba x Populus x berolinensis</name>
    <dbReference type="NCBI Taxonomy" id="444605"/>
    <lineage>
        <taxon>Eukaryota</taxon>
        <taxon>Viridiplantae</taxon>
        <taxon>Streptophyta</taxon>
        <taxon>Embryophyta</taxon>
        <taxon>Tracheophyta</taxon>
        <taxon>Spermatophyta</taxon>
        <taxon>Magnoliopsida</taxon>
        <taxon>eudicotyledons</taxon>
        <taxon>Gunneridae</taxon>
        <taxon>Pentapetalae</taxon>
        <taxon>rosids</taxon>
        <taxon>fabids</taxon>
        <taxon>Malpighiales</taxon>
        <taxon>Salicaceae</taxon>
        <taxon>Saliceae</taxon>
        <taxon>Populus</taxon>
    </lineage>
</organism>
<evidence type="ECO:0000313" key="1">
    <source>
        <dbReference type="EMBL" id="KAJ7009664.1"/>
    </source>
</evidence>
<protein>
    <submittedName>
        <fullName evidence="1">Uncharacterized protein</fullName>
    </submittedName>
</protein>
<sequence>MPRTVVELEYIECKEKLKSSLPIMGEIGVNDYNLAFHYKLTYH</sequence>
<keyword evidence="2" id="KW-1185">Reference proteome</keyword>
<dbReference type="EMBL" id="JAQIZT010000001">
    <property type="protein sequence ID" value="KAJ7009664.1"/>
    <property type="molecule type" value="Genomic_DNA"/>
</dbReference>
<dbReference type="AlphaFoldDB" id="A0AAD6RIX5"/>
<reference evidence="1 2" key="1">
    <citation type="journal article" date="2023" name="Mol. Ecol. Resour.">
        <title>Chromosome-level genome assembly of a triploid poplar Populus alba 'Berolinensis'.</title>
        <authorList>
            <person name="Chen S."/>
            <person name="Yu Y."/>
            <person name="Wang X."/>
            <person name="Wang S."/>
            <person name="Zhang T."/>
            <person name="Zhou Y."/>
            <person name="He R."/>
            <person name="Meng N."/>
            <person name="Wang Y."/>
            <person name="Liu W."/>
            <person name="Liu Z."/>
            <person name="Liu J."/>
            <person name="Guo Q."/>
            <person name="Huang H."/>
            <person name="Sederoff R.R."/>
            <person name="Wang G."/>
            <person name="Qu G."/>
            <person name="Chen S."/>
        </authorList>
    </citation>
    <scope>NUCLEOTIDE SEQUENCE [LARGE SCALE GENOMIC DNA]</scope>
    <source>
        <strain evidence="1">SC-2020</strain>
    </source>
</reference>
<proteinExistence type="predicted"/>
<comment type="caution">
    <text evidence="1">The sequence shown here is derived from an EMBL/GenBank/DDBJ whole genome shotgun (WGS) entry which is preliminary data.</text>
</comment>
<name>A0AAD6RIX5_9ROSI</name>
<dbReference type="Proteomes" id="UP001164929">
    <property type="component" value="Chromosome 1"/>
</dbReference>
<accession>A0AAD6RIX5</accession>
<evidence type="ECO:0000313" key="2">
    <source>
        <dbReference type="Proteomes" id="UP001164929"/>
    </source>
</evidence>
<gene>
    <name evidence="1" type="ORF">NC653_000383</name>
</gene>